<dbReference type="InterPro" id="IPR013762">
    <property type="entry name" value="Integrase-like_cat_sf"/>
</dbReference>
<dbReference type="InterPro" id="IPR024965">
    <property type="entry name" value="Putative_integrase"/>
</dbReference>
<dbReference type="EMBL" id="CP060028">
    <property type="protein sequence ID" value="QND79572.1"/>
    <property type="molecule type" value="Genomic_DNA"/>
</dbReference>
<dbReference type="CDD" id="cd00397">
    <property type="entry name" value="DNA_BRE_C"/>
    <property type="match status" value="1"/>
</dbReference>
<reference evidence="2 3" key="1">
    <citation type="submission" date="2020-08" db="EMBL/GenBank/DDBJ databases">
        <title>Streptomycin resistant and MDR strain, P. mexicana.</title>
        <authorList>
            <person name="Ganesh-kumar S."/>
            <person name="Zhe T."/>
            <person name="Yu Z."/>
            <person name="Min Y."/>
        </authorList>
    </citation>
    <scope>NUCLEOTIDE SEQUENCE [LARGE SCALE GENOMIC DNA]</scope>
    <source>
        <strain evidence="2 3">GTZY</strain>
    </source>
</reference>
<sequence length="1179" mass="133201">MREFQYLTDDASNLISTTGLGTGREVLLNGLPEKFLLLRMPTAEEWKELRAEFLWTTASRHLEWLGLVKDDGKTLRAFSLQNLREFLRFDYLKHRWFCHKAIDFPRDTRGGVCHRDYLSQLTLGEQKELWDRIKPATYEEALLATQAHTLRKHNGLNLEAVFETDDVAQRIDLLIGMLSYSCINGAYKGLPGSELIVGVEFKQTIHAILTFLWQREILLYGLRVGDLIMDQTAASGGRPVRPGYLLKLTLDPNQFKVDFVRVATAHRPDAGRSARTQENSVGSYVPWVLLSTTARDIGDISPDLLNATRSMGLRSYKWWYDVRRAYESSYGPATFPQPPLSKKSDAIRTRSLAWVLERDPTLQDWTALFEEMFADSYRTYKSFDYVNARFFFRWLLSLEGPRPTPETLSKFDIRDERAVPDARKSFRAFLDESRSESTASLGQPIRALTKSSAVNQLRNVMEFHRQKNLALIQADRNLIGLIRVDNPVSDQDNVWKGYVAKRTHRSALGDDVVEFCKKVILDAEGDGKPTFRWAMQSKALRLDWVIIDKIHSGRWPYEKPYDEKFIKVWQPTRALAMYTMLEIPLRSFQVRWLDSGAGDEYVWNLAEAKLAPNEGEWAEPGRREGVFQPVSDRFDEGDDSVGLYVTTNKSSQWNPEAHQGFTIPWPNDTFYELLDIQRKWCSFISTVVHTEPVKLSDDDFNVHDKVKDLLPSYHVLFRDASRLTSLTRPISRSKIDSAWIALCGEVESRLKSNNIRLRLLAKQSKSGGAETRAIHDLHSLRVTGITNLYLKGVPVEIISRYIAGHASIAMTLHYESSDPIEIRRRLQRWVADAKPQNSEEKIEALFHVLDSDRPISPQALREAFGDEALERLFITNEFAGGTTAAYSAINEGSGSWAWYGDGICPGTRCAQGDESGGPVKGGPRSCGNCRYFLTGVAFIYGQAHKCNQLMYELRRLGAERERCLRAKRNEIELGARQRDLQSRIEELDALIEPKLSDWWGRYKLLKKSMLAAEKKEVAPASGASVGSLVAVSQAGVALSVEKSNQFHLLKELCLSAEILGLANDAGAPVLEIRAMINVILSKHGAEPFLIGIPDEDGRRLTNLVAQALEDLFRAHYSCSTASAYDRMQRIASETDPSEDPILASSLQQLASTFKALDAGGNFISGVLALPSPQIKQIEN</sequence>
<keyword evidence="3" id="KW-1185">Reference proteome</keyword>
<dbReference type="InterPro" id="IPR011010">
    <property type="entry name" value="DNA_brk_join_enz"/>
</dbReference>
<evidence type="ECO:0008006" key="4">
    <source>
        <dbReference type="Google" id="ProtNLM"/>
    </source>
</evidence>
<keyword evidence="1" id="KW-0233">DNA recombination</keyword>
<protein>
    <recommendedName>
        <fullName evidence="4">Tyrosine-type recombinase/integrase</fullName>
    </recommendedName>
</protein>
<evidence type="ECO:0000256" key="1">
    <source>
        <dbReference type="ARBA" id="ARBA00023172"/>
    </source>
</evidence>
<dbReference type="RefSeq" id="WP_185894901.1">
    <property type="nucleotide sequence ID" value="NZ_CP060028.1"/>
</dbReference>
<name>A0ABX6R9J5_PSEMX</name>
<organism evidence="2 3">
    <name type="scientific">Pseudoxanthomonas mexicana</name>
    <dbReference type="NCBI Taxonomy" id="128785"/>
    <lineage>
        <taxon>Bacteria</taxon>
        <taxon>Pseudomonadati</taxon>
        <taxon>Pseudomonadota</taxon>
        <taxon>Gammaproteobacteria</taxon>
        <taxon>Lysobacterales</taxon>
        <taxon>Lysobacteraceae</taxon>
        <taxon>Pseudoxanthomonas</taxon>
    </lineage>
</organism>
<evidence type="ECO:0000313" key="2">
    <source>
        <dbReference type="EMBL" id="QND79572.1"/>
    </source>
</evidence>
<dbReference type="Gene3D" id="1.10.443.10">
    <property type="entry name" value="Intergrase catalytic core"/>
    <property type="match status" value="1"/>
</dbReference>
<proteinExistence type="predicted"/>
<gene>
    <name evidence="2" type="ORF">H4W19_14655</name>
</gene>
<accession>A0ABX6R9J5</accession>
<dbReference type="Proteomes" id="UP000515506">
    <property type="component" value="Chromosome"/>
</dbReference>
<dbReference type="SUPFAM" id="SSF56349">
    <property type="entry name" value="DNA breaking-rejoining enzymes"/>
    <property type="match status" value="1"/>
</dbReference>
<dbReference type="Pfam" id="PF13009">
    <property type="entry name" value="Integrase_2"/>
    <property type="match status" value="1"/>
</dbReference>
<evidence type="ECO:0000313" key="3">
    <source>
        <dbReference type="Proteomes" id="UP000515506"/>
    </source>
</evidence>